<dbReference type="GeneID" id="36582306"/>
<keyword evidence="3" id="KW-1185">Reference proteome</keyword>
<feature type="transmembrane region" description="Helical" evidence="1">
    <location>
        <begin position="367"/>
        <end position="387"/>
    </location>
</feature>
<reference evidence="2 3" key="1">
    <citation type="submission" date="2016-04" db="EMBL/GenBank/DDBJ databases">
        <title>A degradative enzymes factory behind the ericoid mycorrhizal symbiosis.</title>
        <authorList>
            <consortium name="DOE Joint Genome Institute"/>
            <person name="Martino E."/>
            <person name="Morin E."/>
            <person name="Grelet G."/>
            <person name="Kuo A."/>
            <person name="Kohler A."/>
            <person name="Daghino S."/>
            <person name="Barry K."/>
            <person name="Choi C."/>
            <person name="Cichocki N."/>
            <person name="Clum A."/>
            <person name="Copeland A."/>
            <person name="Hainaut M."/>
            <person name="Haridas S."/>
            <person name="Labutti K."/>
            <person name="Lindquist E."/>
            <person name="Lipzen A."/>
            <person name="Khouja H.-R."/>
            <person name="Murat C."/>
            <person name="Ohm R."/>
            <person name="Olson A."/>
            <person name="Spatafora J."/>
            <person name="Veneault-Fourrey C."/>
            <person name="Henrissat B."/>
            <person name="Grigoriev I."/>
            <person name="Martin F."/>
            <person name="Perotto S."/>
        </authorList>
    </citation>
    <scope>NUCLEOTIDE SEQUENCE [LARGE SCALE GENOMIC DNA]</scope>
    <source>
        <strain evidence="2 3">E</strain>
    </source>
</reference>
<feature type="non-terminal residue" evidence="2">
    <location>
        <position position="1"/>
    </location>
</feature>
<accession>A0A2J6TL80</accession>
<dbReference type="RefSeq" id="XP_024740642.1">
    <property type="nucleotide sequence ID" value="XM_024874226.1"/>
</dbReference>
<proteinExistence type="predicted"/>
<name>A0A2J6TL80_9HELO</name>
<dbReference type="Proteomes" id="UP000235371">
    <property type="component" value="Unassembled WGS sequence"/>
</dbReference>
<organism evidence="2 3">
    <name type="scientific">Hyaloscypha bicolor E</name>
    <dbReference type="NCBI Taxonomy" id="1095630"/>
    <lineage>
        <taxon>Eukaryota</taxon>
        <taxon>Fungi</taxon>
        <taxon>Dikarya</taxon>
        <taxon>Ascomycota</taxon>
        <taxon>Pezizomycotina</taxon>
        <taxon>Leotiomycetes</taxon>
        <taxon>Helotiales</taxon>
        <taxon>Hyaloscyphaceae</taxon>
        <taxon>Hyaloscypha</taxon>
        <taxon>Hyaloscypha bicolor</taxon>
    </lineage>
</organism>
<sequence length="500" mass="55994">HEQGTFAQRTLPDGVTQVTGSKMILQQNASHPKTFSPSVISLPPDKYSRMMTGFCLLHKGIEGSTTVRPLFSVFWTGCDEQLEAIQIIYRKTDAMEKGTKGWGLLLSYNLKTDMTTAFSKASTESYILDSVNTTKAAAEQIAHPMIFPLIIFSGLFSLANAVRVEIWQRAARERLRRIEQAVTHDRTAAGPQDSYIDEYGLINFNQIIMELATCHTEVLKKSPSAYLRVLDGFDDAMSLFEMHAQRPSPGPHHHTHSMLSSRINFYRKKLHGQKQYQSTTLQRLEVQRSLLSMCCGQIDNRASFQIASAQTRLAHSSKREAVSQKAITIVRTAFLPGAHLSVRTTLHFHFPLSSSISNSPSVSPIFWIYWAVSIPLTIAVVGSYVLWDWKLSKKAGKEDEATELRMLDMKRNSRSQAVRIAASVALGIGVIEKVRVGQGPRESRRGPFSDSSRTVCVWIHSIHSLIFTSPRLLSSSLINLLFKPTSKPNHSPTLPHLLNY</sequence>
<protein>
    <submittedName>
        <fullName evidence="2">Uncharacterized protein</fullName>
    </submittedName>
</protein>
<evidence type="ECO:0000313" key="3">
    <source>
        <dbReference type="Proteomes" id="UP000235371"/>
    </source>
</evidence>
<dbReference type="EMBL" id="KZ613780">
    <property type="protein sequence ID" value="PMD63738.1"/>
    <property type="molecule type" value="Genomic_DNA"/>
</dbReference>
<keyword evidence="1" id="KW-0472">Membrane</keyword>
<dbReference type="InParanoid" id="A0A2J6TL80"/>
<evidence type="ECO:0000256" key="1">
    <source>
        <dbReference type="SAM" id="Phobius"/>
    </source>
</evidence>
<dbReference type="STRING" id="1095630.A0A2J6TL80"/>
<gene>
    <name evidence="2" type="ORF">K444DRAFT_522731</name>
</gene>
<evidence type="ECO:0000313" key="2">
    <source>
        <dbReference type="EMBL" id="PMD63738.1"/>
    </source>
</evidence>
<keyword evidence="1" id="KW-1133">Transmembrane helix</keyword>
<dbReference type="AlphaFoldDB" id="A0A2J6TL80"/>
<keyword evidence="1" id="KW-0812">Transmembrane</keyword>
<dbReference type="OrthoDB" id="2830640at2759"/>